<comment type="caution">
    <text evidence="3">The sequence shown here is derived from an EMBL/GenBank/DDBJ whole genome shotgun (WGS) entry which is preliminary data.</text>
</comment>
<feature type="chain" id="PRO_5035450267" evidence="2">
    <location>
        <begin position="19"/>
        <end position="278"/>
    </location>
</feature>
<dbReference type="Proteomes" id="UP000794436">
    <property type="component" value="Unassembled WGS sequence"/>
</dbReference>
<feature type="signal peptide" evidence="2">
    <location>
        <begin position="1"/>
        <end position="18"/>
    </location>
</feature>
<evidence type="ECO:0000313" key="3">
    <source>
        <dbReference type="EMBL" id="TMW69814.1"/>
    </source>
</evidence>
<name>A0A8K1CV47_PYTOL</name>
<feature type="region of interest" description="Disordered" evidence="1">
    <location>
        <begin position="201"/>
        <end position="278"/>
    </location>
</feature>
<protein>
    <submittedName>
        <fullName evidence="3">Uncharacterized protein</fullName>
    </submittedName>
</protein>
<evidence type="ECO:0000256" key="1">
    <source>
        <dbReference type="SAM" id="MobiDB-lite"/>
    </source>
</evidence>
<proteinExistence type="predicted"/>
<dbReference type="EMBL" id="SPLM01000001">
    <property type="protein sequence ID" value="TMW69814.1"/>
    <property type="molecule type" value="Genomic_DNA"/>
</dbReference>
<keyword evidence="4" id="KW-1185">Reference proteome</keyword>
<keyword evidence="2" id="KW-0732">Signal</keyword>
<feature type="compositionally biased region" description="Acidic residues" evidence="1">
    <location>
        <begin position="216"/>
        <end position="225"/>
    </location>
</feature>
<evidence type="ECO:0000256" key="2">
    <source>
        <dbReference type="SAM" id="SignalP"/>
    </source>
</evidence>
<accession>A0A8K1CV47</accession>
<sequence>MMRFGAITLALVAAQAEAHSYISKPQATFPDGFYQPMSPFARIDGESFPGAASVASYMGPEKIAAAMKSTNAISLRQFIMKNMNVTMDPSTMSPASDAKPTKECGMSLPTGTRQELPATIEWQWAHPGPCEIWCDNTRLFFNDNCAGNSVGNPKIDTSKCKGASLLQGMYVGTHVPNWEVYANCVPLTSGTKTDAASLFNANAPVDGSSTGGETGSDADDDDDDTGATPTPSTTKPASSSAAPSPSTSPAPTTTAPTTPTPTPSSTTKPVCKKRRNRN</sequence>
<feature type="compositionally biased region" description="Low complexity" evidence="1">
    <location>
        <begin position="226"/>
        <end position="269"/>
    </location>
</feature>
<reference evidence="3" key="1">
    <citation type="submission" date="2019-03" db="EMBL/GenBank/DDBJ databases">
        <title>Long read genome sequence of the mycoparasitic Pythium oligandrum ATCC 38472 isolated from sugarbeet rhizosphere.</title>
        <authorList>
            <person name="Gaulin E."/>
        </authorList>
    </citation>
    <scope>NUCLEOTIDE SEQUENCE</scope>
    <source>
        <strain evidence="3">ATCC 38472_TT</strain>
    </source>
</reference>
<dbReference type="AlphaFoldDB" id="A0A8K1CV47"/>
<evidence type="ECO:0000313" key="4">
    <source>
        <dbReference type="Proteomes" id="UP000794436"/>
    </source>
</evidence>
<gene>
    <name evidence="3" type="ORF">Poli38472_001970</name>
</gene>
<organism evidence="3 4">
    <name type="scientific">Pythium oligandrum</name>
    <name type="common">Mycoparasitic fungus</name>
    <dbReference type="NCBI Taxonomy" id="41045"/>
    <lineage>
        <taxon>Eukaryota</taxon>
        <taxon>Sar</taxon>
        <taxon>Stramenopiles</taxon>
        <taxon>Oomycota</taxon>
        <taxon>Peronosporomycetes</taxon>
        <taxon>Pythiales</taxon>
        <taxon>Pythiaceae</taxon>
        <taxon>Pythium</taxon>
    </lineage>
</organism>